<dbReference type="EMBL" id="LRGB01001632">
    <property type="protein sequence ID" value="KZS10982.1"/>
    <property type="molecule type" value="Genomic_DNA"/>
</dbReference>
<keyword evidence="3" id="KW-1185">Reference proteome</keyword>
<keyword evidence="1" id="KW-1133">Transmembrane helix</keyword>
<keyword evidence="1" id="KW-0472">Membrane</keyword>
<gene>
    <name evidence="2" type="ORF">APZ42_024419</name>
</gene>
<evidence type="ECO:0000313" key="3">
    <source>
        <dbReference type="Proteomes" id="UP000076858"/>
    </source>
</evidence>
<name>A0A164U202_9CRUS</name>
<evidence type="ECO:0000256" key="1">
    <source>
        <dbReference type="SAM" id="Phobius"/>
    </source>
</evidence>
<reference evidence="2 3" key="1">
    <citation type="submission" date="2016-03" db="EMBL/GenBank/DDBJ databases">
        <title>EvidentialGene: Evidence-directed Construction of Genes on Genomes.</title>
        <authorList>
            <person name="Gilbert D.G."/>
            <person name="Choi J.-H."/>
            <person name="Mockaitis K."/>
            <person name="Colbourne J."/>
            <person name="Pfrender M."/>
        </authorList>
    </citation>
    <scope>NUCLEOTIDE SEQUENCE [LARGE SCALE GENOMIC DNA]</scope>
    <source>
        <strain evidence="2 3">Xinb3</strain>
        <tissue evidence="2">Complete organism</tissue>
    </source>
</reference>
<accession>A0A164U202</accession>
<sequence length="60" mass="6951">MLTGCRDPGAFCLLIEQRSKQLDTASSLFQFPIFLFFKLYVFPSPLLLHILHIFFSSQNI</sequence>
<dbReference type="Proteomes" id="UP000076858">
    <property type="component" value="Unassembled WGS sequence"/>
</dbReference>
<dbReference type="AlphaFoldDB" id="A0A164U202"/>
<proteinExistence type="predicted"/>
<feature type="transmembrane region" description="Helical" evidence="1">
    <location>
        <begin position="33"/>
        <end position="55"/>
    </location>
</feature>
<organism evidence="2 3">
    <name type="scientific">Daphnia magna</name>
    <dbReference type="NCBI Taxonomy" id="35525"/>
    <lineage>
        <taxon>Eukaryota</taxon>
        <taxon>Metazoa</taxon>
        <taxon>Ecdysozoa</taxon>
        <taxon>Arthropoda</taxon>
        <taxon>Crustacea</taxon>
        <taxon>Branchiopoda</taxon>
        <taxon>Diplostraca</taxon>
        <taxon>Cladocera</taxon>
        <taxon>Anomopoda</taxon>
        <taxon>Daphniidae</taxon>
        <taxon>Daphnia</taxon>
    </lineage>
</organism>
<protein>
    <submittedName>
        <fullName evidence="2">Uncharacterized protein</fullName>
    </submittedName>
</protein>
<keyword evidence="1" id="KW-0812">Transmembrane</keyword>
<comment type="caution">
    <text evidence="2">The sequence shown here is derived from an EMBL/GenBank/DDBJ whole genome shotgun (WGS) entry which is preliminary data.</text>
</comment>
<evidence type="ECO:0000313" key="2">
    <source>
        <dbReference type="EMBL" id="KZS10982.1"/>
    </source>
</evidence>